<dbReference type="PANTHER" id="PTHR21320:SF3">
    <property type="entry name" value="CYTOCHROME C OXIDASE ASSEMBLY PROTEIN COX11, MITOCHONDRIAL-RELATED"/>
    <property type="match status" value="1"/>
</dbReference>
<evidence type="ECO:0000313" key="11">
    <source>
        <dbReference type="EMBL" id="BCB27495.1"/>
    </source>
</evidence>
<evidence type="ECO:0000256" key="5">
    <source>
        <dbReference type="ARBA" id="ARBA00022692"/>
    </source>
</evidence>
<evidence type="ECO:0000256" key="10">
    <source>
        <dbReference type="SAM" id="Phobius"/>
    </source>
</evidence>
<evidence type="ECO:0000256" key="4">
    <source>
        <dbReference type="ARBA" id="ARBA00015384"/>
    </source>
</evidence>
<evidence type="ECO:0000256" key="2">
    <source>
        <dbReference type="ARBA" id="ARBA00004382"/>
    </source>
</evidence>
<evidence type="ECO:0000256" key="1">
    <source>
        <dbReference type="ARBA" id="ARBA00004007"/>
    </source>
</evidence>
<dbReference type="Proteomes" id="UP000502260">
    <property type="component" value="Chromosome"/>
</dbReference>
<evidence type="ECO:0000313" key="12">
    <source>
        <dbReference type="Proteomes" id="UP000502260"/>
    </source>
</evidence>
<comment type="subcellular location">
    <subcellularLocation>
        <location evidence="2">Cell inner membrane</location>
        <topology evidence="2">Single-pass type II membrane protein</topology>
        <orientation evidence="2">Periplasmic side</orientation>
    </subcellularLocation>
</comment>
<dbReference type="AlphaFoldDB" id="A0A6F8VFF6"/>
<evidence type="ECO:0000256" key="8">
    <source>
        <dbReference type="ARBA" id="ARBA00023008"/>
    </source>
</evidence>
<keyword evidence="5 10" id="KW-0812">Transmembrane</keyword>
<dbReference type="InterPro" id="IPR007533">
    <property type="entry name" value="Cyt_c_oxidase_assmbl_CtaG"/>
</dbReference>
<dbReference type="NCBIfam" id="NF003465">
    <property type="entry name" value="PRK05089.1"/>
    <property type="match status" value="1"/>
</dbReference>
<feature type="transmembrane region" description="Helical" evidence="10">
    <location>
        <begin position="20"/>
        <end position="41"/>
    </location>
</feature>
<sequence>MTTADFDQLQRANRRLAMKLAAAALAMFGFGFALVPLYNVFCVATGLNGKTASTVQPAETVFVHDPRWITVAFNADVMPDLPWRFEARRSAMKVHPGELSIAWFRVKNLSDKPMVGRAVPSVSPPLAATHFKKIECFCFSKQELKPGEERDMPVTFVVKRDLPADVQSLTLSYAFFPNQGTVVALGGDK</sequence>
<keyword evidence="7 10" id="KW-1133">Transmembrane helix</keyword>
<comment type="similarity">
    <text evidence="3">Belongs to the COX11/CtaG family.</text>
</comment>
<dbReference type="KEGG" id="slac:SKTS_23810"/>
<dbReference type="SUPFAM" id="SSF110111">
    <property type="entry name" value="Ctag/Cox11"/>
    <property type="match status" value="1"/>
</dbReference>
<evidence type="ECO:0000256" key="3">
    <source>
        <dbReference type="ARBA" id="ARBA00009620"/>
    </source>
</evidence>
<dbReference type="PANTHER" id="PTHR21320">
    <property type="entry name" value="CYTOCHROME C OXIDASE ASSEMBLY PROTEIN COX11-RELATED"/>
    <property type="match status" value="1"/>
</dbReference>
<proteinExistence type="inferred from homology"/>
<dbReference type="GO" id="GO:0005886">
    <property type="term" value="C:plasma membrane"/>
    <property type="evidence" value="ECO:0007669"/>
    <property type="project" value="UniProtKB-SubCell"/>
</dbReference>
<gene>
    <name evidence="11" type="primary">ctaG</name>
    <name evidence="11" type="ORF">SKTS_23810</name>
</gene>
<dbReference type="EMBL" id="AP022853">
    <property type="protein sequence ID" value="BCB27495.1"/>
    <property type="molecule type" value="Genomic_DNA"/>
</dbReference>
<dbReference type="InterPro" id="IPR023471">
    <property type="entry name" value="CtaG/Cox11_dom_sf"/>
</dbReference>
<keyword evidence="9 10" id="KW-0472">Membrane</keyword>
<accession>A0A6F8VFF6</accession>
<keyword evidence="6" id="KW-0735">Signal-anchor</keyword>
<evidence type="ECO:0000256" key="9">
    <source>
        <dbReference type="ARBA" id="ARBA00023136"/>
    </source>
</evidence>
<organism evidence="11 12">
    <name type="scientific">Sulfurimicrobium lacus</name>
    <dbReference type="NCBI Taxonomy" id="2715678"/>
    <lineage>
        <taxon>Bacteria</taxon>
        <taxon>Pseudomonadati</taxon>
        <taxon>Pseudomonadota</taxon>
        <taxon>Betaproteobacteria</taxon>
        <taxon>Nitrosomonadales</taxon>
        <taxon>Sulfuricellaceae</taxon>
        <taxon>Sulfurimicrobium</taxon>
    </lineage>
</organism>
<dbReference type="RefSeq" id="WP_173065213.1">
    <property type="nucleotide sequence ID" value="NZ_AP022853.1"/>
</dbReference>
<evidence type="ECO:0000256" key="7">
    <source>
        <dbReference type="ARBA" id="ARBA00022989"/>
    </source>
</evidence>
<reference evidence="12" key="1">
    <citation type="submission" date="2020-03" db="EMBL/GenBank/DDBJ databases">
        <title>Complete genome sequence of sulfur-oxidizing bacterium skT11.</title>
        <authorList>
            <person name="Kanda M."/>
            <person name="Kojima H."/>
            <person name="Fukui M."/>
        </authorList>
    </citation>
    <scope>NUCLEOTIDE SEQUENCE [LARGE SCALE GENOMIC DNA]</scope>
    <source>
        <strain evidence="12">skT11</strain>
    </source>
</reference>
<keyword evidence="8" id="KW-0186">Copper</keyword>
<dbReference type="Pfam" id="PF04442">
    <property type="entry name" value="CtaG_Cox11"/>
    <property type="match status" value="1"/>
</dbReference>
<keyword evidence="12" id="KW-1185">Reference proteome</keyword>
<evidence type="ECO:0000256" key="6">
    <source>
        <dbReference type="ARBA" id="ARBA00022968"/>
    </source>
</evidence>
<protein>
    <recommendedName>
        <fullName evidence="4">Cytochrome c oxidase assembly protein CtaG</fullName>
    </recommendedName>
</protein>
<dbReference type="GO" id="GO:0005507">
    <property type="term" value="F:copper ion binding"/>
    <property type="evidence" value="ECO:0007669"/>
    <property type="project" value="InterPro"/>
</dbReference>
<dbReference type="PIRSF" id="PIRSF005413">
    <property type="entry name" value="COX11"/>
    <property type="match status" value="1"/>
</dbReference>
<comment type="function">
    <text evidence="1">Exerts its effect at some terminal stage of cytochrome c oxidase synthesis, probably by being involved in the insertion of the copper B into subunit I.</text>
</comment>
<name>A0A6F8VFF6_9PROT</name>
<dbReference type="Gene3D" id="2.60.370.10">
    <property type="entry name" value="Ctag/Cox11"/>
    <property type="match status" value="1"/>
</dbReference>